<dbReference type="Proteomes" id="UP000275401">
    <property type="component" value="Unassembled WGS sequence"/>
</dbReference>
<protein>
    <recommendedName>
        <fullName evidence="4">Leucine-binding protein domain-containing protein</fullName>
    </recommendedName>
</protein>
<sequence>MSHSVTRALTHPLRAIRNWHSALPPIRRVLNWLLVGLVVGGLVAVGVVTLTPDRSCGAGVDKRAGDDECTGVTDGGHAFMAELGPVSDRIKAENTKVTKSGKAYATIALMIPMTFGEDDVAERAQVVREVQGAYLAQYRANHESGDEPAIRLVLANPGRDMTRWKEVSDQLAGMAHSGKDRLRAVFGFNLSVTRTEQTIAYLTREKGIAVVGGPITADDLGNDRGNPRRYPGLAKVVPSNRDQARALTHHLKVRPRDTFLVEDTHADDLYARSLRAAFRAETKGTPYSEQYDSSKAIPNDFVQMVNNLCDSRATTVYFSGRPPALAHLIRALGKRGCADQHYRVVTVSGASTLAYDPSMDWDAFSYGAGLTVEYATITHESAWTTGNPPRTGGSAADFRALSTLVGGGDKASAVGDIGPTGLADGRTITTYDSATTAIAGIRNRTTTKGQVPDLDSIAAAWPRLHGDQMVRGASGWICLNGYGTPYDKAVAIVRLSPRKDRHIEFEKLAWPDRHPPAEQCTAAPD</sequence>
<evidence type="ECO:0000313" key="2">
    <source>
        <dbReference type="EMBL" id="RNG17922.1"/>
    </source>
</evidence>
<dbReference type="SUPFAM" id="SSF53822">
    <property type="entry name" value="Periplasmic binding protein-like I"/>
    <property type="match status" value="1"/>
</dbReference>
<keyword evidence="1" id="KW-0812">Transmembrane</keyword>
<comment type="caution">
    <text evidence="2">The sequence shown here is derived from an EMBL/GenBank/DDBJ whole genome shotgun (WGS) entry which is preliminary data.</text>
</comment>
<keyword evidence="1" id="KW-0472">Membrane</keyword>
<feature type="transmembrane region" description="Helical" evidence="1">
    <location>
        <begin position="29"/>
        <end position="50"/>
    </location>
</feature>
<gene>
    <name evidence="2" type="ORF">EEJ42_28825</name>
</gene>
<evidence type="ECO:0000313" key="3">
    <source>
        <dbReference type="Proteomes" id="UP000275401"/>
    </source>
</evidence>
<accession>A0A3M8VJR2</accession>
<dbReference type="EMBL" id="RIBZ01000324">
    <property type="protein sequence ID" value="RNG17922.1"/>
    <property type="molecule type" value="Genomic_DNA"/>
</dbReference>
<dbReference type="Gene3D" id="3.40.50.2300">
    <property type="match status" value="2"/>
</dbReference>
<keyword evidence="1" id="KW-1133">Transmembrane helix</keyword>
<dbReference type="AlphaFoldDB" id="A0A3M8VJR2"/>
<evidence type="ECO:0008006" key="4">
    <source>
        <dbReference type="Google" id="ProtNLM"/>
    </source>
</evidence>
<name>A0A3M8VJR2_9ACTN</name>
<dbReference type="InterPro" id="IPR028082">
    <property type="entry name" value="Peripla_BP_I"/>
</dbReference>
<dbReference type="RefSeq" id="WP_123104464.1">
    <property type="nucleotide sequence ID" value="NZ_RIBZ01000324.1"/>
</dbReference>
<evidence type="ECO:0000256" key="1">
    <source>
        <dbReference type="SAM" id="Phobius"/>
    </source>
</evidence>
<keyword evidence="3" id="KW-1185">Reference proteome</keyword>
<organism evidence="2 3">
    <name type="scientific">Streptomyces botrytidirepellens</name>
    <dbReference type="NCBI Taxonomy" id="2486417"/>
    <lineage>
        <taxon>Bacteria</taxon>
        <taxon>Bacillati</taxon>
        <taxon>Actinomycetota</taxon>
        <taxon>Actinomycetes</taxon>
        <taxon>Kitasatosporales</taxon>
        <taxon>Streptomycetaceae</taxon>
        <taxon>Streptomyces</taxon>
    </lineage>
</organism>
<proteinExistence type="predicted"/>
<reference evidence="2 3" key="1">
    <citation type="submission" date="2018-11" db="EMBL/GenBank/DDBJ databases">
        <title>The Potential of Streptomyces as Biocontrol Agents against the Tomato grey mould, Botrytis cinerea (Gray mold) Frontiers in Microbiology.</title>
        <authorList>
            <person name="Li D."/>
        </authorList>
    </citation>
    <scope>NUCLEOTIDE SEQUENCE [LARGE SCALE GENOMIC DNA]</scope>
    <source>
        <strain evidence="2 3">NEAU-LD23</strain>
    </source>
</reference>